<keyword evidence="1" id="KW-0472">Membrane</keyword>
<evidence type="ECO:0000313" key="2">
    <source>
        <dbReference type="EMBL" id="GAA5199437.1"/>
    </source>
</evidence>
<feature type="transmembrane region" description="Helical" evidence="1">
    <location>
        <begin position="56"/>
        <end position="75"/>
    </location>
</feature>
<evidence type="ECO:0000313" key="3">
    <source>
        <dbReference type="Proteomes" id="UP001501570"/>
    </source>
</evidence>
<sequence>MGQRNTMLRSMHDAGLAAWFGGSLMGAVGLNGAASGVGRRDERLRLSAAGWRRWAPVNLAAIGTHLLGASALLATERHRVAAQRGVAGMSAAKTGLTLAALGATAYAGVLGARLGKAGRVPVDGPTRAAEDTPDEVRAVQRQQRVMQWGVPALTGALIAISALAGEQQKPAPVMRGLVGRMGQLGNVGKLASLTKPAVATTVGRMLAK</sequence>
<evidence type="ECO:0008006" key="4">
    <source>
        <dbReference type="Google" id="ProtNLM"/>
    </source>
</evidence>
<reference evidence="3" key="1">
    <citation type="journal article" date="2019" name="Int. J. Syst. Evol. Microbiol.">
        <title>The Global Catalogue of Microorganisms (GCM) 10K type strain sequencing project: providing services to taxonomists for standard genome sequencing and annotation.</title>
        <authorList>
            <consortium name="The Broad Institute Genomics Platform"/>
            <consortium name="The Broad Institute Genome Sequencing Center for Infectious Disease"/>
            <person name="Wu L."/>
            <person name="Ma J."/>
        </authorList>
    </citation>
    <scope>NUCLEOTIDE SEQUENCE [LARGE SCALE GENOMIC DNA]</scope>
    <source>
        <strain evidence="3">JCM 18304</strain>
    </source>
</reference>
<dbReference type="EMBL" id="BAABJQ010000037">
    <property type="protein sequence ID" value="GAA5199437.1"/>
    <property type="molecule type" value="Genomic_DNA"/>
</dbReference>
<comment type="caution">
    <text evidence="2">The sequence shown here is derived from an EMBL/GenBank/DDBJ whole genome shotgun (WGS) entry which is preliminary data.</text>
</comment>
<keyword evidence="1" id="KW-0812">Transmembrane</keyword>
<dbReference type="Proteomes" id="UP001501570">
    <property type="component" value="Unassembled WGS sequence"/>
</dbReference>
<accession>A0ABP9SNX3</accession>
<keyword evidence="3" id="KW-1185">Reference proteome</keyword>
<evidence type="ECO:0000256" key="1">
    <source>
        <dbReference type="SAM" id="Phobius"/>
    </source>
</evidence>
<proteinExistence type="predicted"/>
<keyword evidence="1" id="KW-1133">Transmembrane helix</keyword>
<feature type="transmembrane region" description="Helical" evidence="1">
    <location>
        <begin position="96"/>
        <end position="115"/>
    </location>
</feature>
<gene>
    <name evidence="2" type="ORF">GCM10023322_75080</name>
</gene>
<organism evidence="2 3">
    <name type="scientific">Rugosimonospora acidiphila</name>
    <dbReference type="NCBI Taxonomy" id="556531"/>
    <lineage>
        <taxon>Bacteria</taxon>
        <taxon>Bacillati</taxon>
        <taxon>Actinomycetota</taxon>
        <taxon>Actinomycetes</taxon>
        <taxon>Micromonosporales</taxon>
        <taxon>Micromonosporaceae</taxon>
        <taxon>Rugosimonospora</taxon>
    </lineage>
</organism>
<protein>
    <recommendedName>
        <fullName evidence="4">DUF4235 domain-containing protein</fullName>
    </recommendedName>
</protein>
<name>A0ABP9SNX3_9ACTN</name>
<dbReference type="RefSeq" id="WP_345637982.1">
    <property type="nucleotide sequence ID" value="NZ_BAABJQ010000037.1"/>
</dbReference>